<comment type="catalytic activity">
    <reaction evidence="5 6">
        <text>octanoyl-[ACP] + L-lysyl-[protein] = N(6)-octanoyl-L-lysyl-[protein] + holo-[ACP] + H(+)</text>
        <dbReference type="Rhea" id="RHEA:17665"/>
        <dbReference type="Rhea" id="RHEA-COMP:9636"/>
        <dbReference type="Rhea" id="RHEA-COMP:9685"/>
        <dbReference type="Rhea" id="RHEA-COMP:9752"/>
        <dbReference type="Rhea" id="RHEA-COMP:9928"/>
        <dbReference type="ChEBI" id="CHEBI:15378"/>
        <dbReference type="ChEBI" id="CHEBI:29969"/>
        <dbReference type="ChEBI" id="CHEBI:64479"/>
        <dbReference type="ChEBI" id="CHEBI:78463"/>
        <dbReference type="ChEBI" id="CHEBI:78809"/>
        <dbReference type="EC" id="2.3.1.181"/>
    </reaction>
</comment>
<keyword evidence="5" id="KW-0963">Cytoplasm</keyword>
<evidence type="ECO:0000256" key="8">
    <source>
        <dbReference type="PIRSR" id="PIRSR016262-2"/>
    </source>
</evidence>
<evidence type="ECO:0000313" key="12">
    <source>
        <dbReference type="Proteomes" id="UP000033546"/>
    </source>
</evidence>
<accession>A0A0F3NBS3</accession>
<dbReference type="UniPathway" id="UPA00538">
    <property type="reaction ID" value="UER00592"/>
</dbReference>
<feature type="domain" description="BPL/LPL catalytic" evidence="10">
    <location>
        <begin position="34"/>
        <end position="214"/>
    </location>
</feature>
<dbReference type="EMBL" id="LANU01000002">
    <property type="protein sequence ID" value="KJV65500.1"/>
    <property type="molecule type" value="Genomic_DNA"/>
</dbReference>
<dbReference type="InterPro" id="IPR045864">
    <property type="entry name" value="aa-tRNA-synth_II/BPL/LPL"/>
</dbReference>
<gene>
    <name evidence="5 11" type="primary">lipB</name>
    <name evidence="11" type="ORF">EMUCRT_0444</name>
</gene>
<dbReference type="PANTHER" id="PTHR10993">
    <property type="entry name" value="OCTANOYLTRANSFERASE"/>
    <property type="match status" value="1"/>
</dbReference>
<organism evidence="11 12">
    <name type="scientific">Ehrlichia cf. muris str. EmCRT</name>
    <dbReference type="NCBI Taxonomy" id="1359167"/>
    <lineage>
        <taxon>Bacteria</taxon>
        <taxon>Pseudomonadati</taxon>
        <taxon>Pseudomonadota</taxon>
        <taxon>Alphaproteobacteria</taxon>
        <taxon>Rickettsiales</taxon>
        <taxon>Anaplasmataceae</taxon>
        <taxon>Ehrlichia</taxon>
    </lineage>
</organism>
<dbReference type="RefSeq" id="WP_045804796.1">
    <property type="nucleotide sequence ID" value="NZ_LANU01000002.1"/>
</dbReference>
<comment type="function">
    <text evidence="4 5 6">Catalyzes the transfer of endogenously produced octanoic acid from octanoyl-acyl-carrier-protein onto the lipoyl domains of lipoate-dependent enzymes. Lipoyl-ACP can also act as a substrate although octanoyl-ACP is likely to be the physiological substrate.</text>
</comment>
<feature type="active site" description="Acyl-thioester intermediate" evidence="5 7">
    <location>
        <position position="176"/>
    </location>
</feature>
<dbReference type="GO" id="GO:0033819">
    <property type="term" value="F:lipoyl(octanoyl) transferase activity"/>
    <property type="evidence" value="ECO:0007669"/>
    <property type="project" value="UniProtKB-EC"/>
</dbReference>
<evidence type="ECO:0000256" key="2">
    <source>
        <dbReference type="ARBA" id="ARBA00022679"/>
    </source>
</evidence>
<dbReference type="InterPro" id="IPR000544">
    <property type="entry name" value="Octanoyltransferase"/>
</dbReference>
<dbReference type="Pfam" id="PF21948">
    <property type="entry name" value="LplA-B_cat"/>
    <property type="match status" value="1"/>
</dbReference>
<dbReference type="Gene3D" id="3.30.930.10">
    <property type="entry name" value="Bira Bifunctional Protein, Domain 2"/>
    <property type="match status" value="1"/>
</dbReference>
<name>A0A0F3NBS3_9RICK</name>
<dbReference type="PROSITE" id="PS51733">
    <property type="entry name" value="BPL_LPL_CATALYTIC"/>
    <property type="match status" value="1"/>
</dbReference>
<evidence type="ECO:0000256" key="7">
    <source>
        <dbReference type="PIRSR" id="PIRSR016262-1"/>
    </source>
</evidence>
<dbReference type="Proteomes" id="UP000033546">
    <property type="component" value="Unassembled WGS sequence"/>
</dbReference>
<evidence type="ECO:0000313" key="11">
    <source>
        <dbReference type="EMBL" id="KJV65500.1"/>
    </source>
</evidence>
<dbReference type="InterPro" id="IPR004143">
    <property type="entry name" value="BPL_LPL_catalytic"/>
</dbReference>
<comment type="subcellular location">
    <subcellularLocation>
        <location evidence="5">Cytoplasm</location>
    </subcellularLocation>
</comment>
<proteinExistence type="inferred from homology"/>
<feature type="binding site" evidence="5 8">
    <location>
        <begin position="158"/>
        <end position="160"/>
    </location>
    <ligand>
        <name>substrate</name>
    </ligand>
</feature>
<dbReference type="PIRSF" id="PIRSF016262">
    <property type="entry name" value="LPLase"/>
    <property type="match status" value="1"/>
</dbReference>
<comment type="pathway">
    <text evidence="1 5 6">Protein modification; protein lipoylation via endogenous pathway; protein N(6)-(lipoyl)lysine from octanoyl-[acyl-carrier-protein]: step 1/2.</text>
</comment>
<comment type="similarity">
    <text evidence="5 6">Belongs to the LipB family.</text>
</comment>
<dbReference type="PANTHER" id="PTHR10993:SF7">
    <property type="entry name" value="LIPOYLTRANSFERASE 2, MITOCHONDRIAL-RELATED"/>
    <property type="match status" value="1"/>
</dbReference>
<comment type="caution">
    <text evidence="11">The sequence shown here is derived from an EMBL/GenBank/DDBJ whole genome shotgun (WGS) entry which is preliminary data.</text>
</comment>
<evidence type="ECO:0000256" key="4">
    <source>
        <dbReference type="ARBA" id="ARBA00024732"/>
    </source>
</evidence>
<dbReference type="EC" id="2.3.1.181" evidence="5 6"/>
<feature type="site" description="Lowers pKa of active site Cys" evidence="5 9">
    <location>
        <position position="142"/>
    </location>
</feature>
<evidence type="ECO:0000256" key="9">
    <source>
        <dbReference type="PIRSR" id="PIRSR016262-3"/>
    </source>
</evidence>
<keyword evidence="2 5" id="KW-0808">Transferase</keyword>
<dbReference type="AlphaFoldDB" id="A0A0F3NBS3"/>
<dbReference type="GO" id="GO:0005737">
    <property type="term" value="C:cytoplasm"/>
    <property type="evidence" value="ECO:0007669"/>
    <property type="project" value="UniProtKB-SubCell"/>
</dbReference>
<evidence type="ECO:0000256" key="6">
    <source>
        <dbReference type="PIRNR" id="PIRNR016262"/>
    </source>
</evidence>
<dbReference type="NCBIfam" id="NF010921">
    <property type="entry name" value="PRK14341.1"/>
    <property type="match status" value="1"/>
</dbReference>
<dbReference type="PATRIC" id="fig|1359167.3.peg.428"/>
<feature type="binding site" evidence="5 8">
    <location>
        <begin position="145"/>
        <end position="147"/>
    </location>
    <ligand>
        <name>substrate</name>
    </ligand>
</feature>
<dbReference type="PROSITE" id="PS01313">
    <property type="entry name" value="LIPB"/>
    <property type="match status" value="1"/>
</dbReference>
<evidence type="ECO:0000256" key="3">
    <source>
        <dbReference type="ARBA" id="ARBA00023315"/>
    </source>
</evidence>
<dbReference type="InterPro" id="IPR020605">
    <property type="entry name" value="Octanoyltransferase_CS"/>
</dbReference>
<dbReference type="HAMAP" id="MF_00013">
    <property type="entry name" value="LipB"/>
    <property type="match status" value="1"/>
</dbReference>
<feature type="binding site" evidence="5 8">
    <location>
        <begin position="73"/>
        <end position="80"/>
    </location>
    <ligand>
        <name>substrate</name>
    </ligand>
</feature>
<evidence type="ECO:0000256" key="1">
    <source>
        <dbReference type="ARBA" id="ARBA00004821"/>
    </source>
</evidence>
<dbReference type="CDD" id="cd16444">
    <property type="entry name" value="LipB"/>
    <property type="match status" value="1"/>
</dbReference>
<dbReference type="SUPFAM" id="SSF55681">
    <property type="entry name" value="Class II aaRS and biotin synthetases"/>
    <property type="match status" value="1"/>
</dbReference>
<protein>
    <recommendedName>
        <fullName evidence="5 6">Octanoyltransferase</fullName>
        <ecNumber evidence="5 6">2.3.1.181</ecNumber>
    </recommendedName>
    <alternativeName>
        <fullName evidence="5">Lipoate-protein ligase B</fullName>
    </alternativeName>
    <alternativeName>
        <fullName evidence="5">Lipoyl/octanoyl transferase</fullName>
    </alternativeName>
    <alternativeName>
        <fullName evidence="5">Octanoyl-[acyl-carrier-protein]-protein N-octanoyltransferase</fullName>
    </alternativeName>
</protein>
<keyword evidence="3 5" id="KW-0012">Acyltransferase</keyword>
<comment type="miscellaneous">
    <text evidence="5">In the reaction, the free carboxyl group of octanoic acid is attached via an amide linkage to the epsilon-amino group of a specific lysine residue of lipoyl domains of lipoate-dependent enzymes.</text>
</comment>
<reference evidence="11 12" key="1">
    <citation type="submission" date="2015-02" db="EMBL/GenBank/DDBJ databases">
        <title>Genome Sequencing of Rickettsiales.</title>
        <authorList>
            <person name="Daugherty S.C."/>
            <person name="Su Q."/>
            <person name="Abolude K."/>
            <person name="Beier-Sexton M."/>
            <person name="Carlyon J.A."/>
            <person name="Carter R."/>
            <person name="Day N.P."/>
            <person name="Dumler S.J."/>
            <person name="Dyachenko V."/>
            <person name="Godinez A."/>
            <person name="Kurtti T.J."/>
            <person name="Lichay M."/>
            <person name="Mullins K.E."/>
            <person name="Ott S."/>
            <person name="Pappas-Brown V."/>
            <person name="Paris D.H."/>
            <person name="Patel P."/>
            <person name="Richards A.L."/>
            <person name="Sadzewicz L."/>
            <person name="Sears K."/>
            <person name="Seidman D."/>
            <person name="Sengamalay N."/>
            <person name="Stenos J."/>
            <person name="Tallon L.J."/>
            <person name="Vincent G."/>
            <person name="Fraser C.M."/>
            <person name="Munderloh U."/>
            <person name="Dunning-Hotopp J.C."/>
        </authorList>
    </citation>
    <scope>NUCLEOTIDE SEQUENCE [LARGE SCALE GENOMIC DNA]</scope>
    <source>
        <strain evidence="11 12">EmCRT</strain>
    </source>
</reference>
<dbReference type="GO" id="GO:0009249">
    <property type="term" value="P:protein lipoylation"/>
    <property type="evidence" value="ECO:0007669"/>
    <property type="project" value="InterPro"/>
</dbReference>
<evidence type="ECO:0000259" key="10">
    <source>
        <dbReference type="PROSITE" id="PS51733"/>
    </source>
</evidence>
<sequence>MSCKLIEWKVESSQIDYQEAVCFMQQRVEGIFNGLQKELVWLLEHPPLYTAGTGAKIEDLLVKHLFPIYATNRGGKYTYHGPGQRIAYIMLNLKIRSKCNVRLYVETLGNWIVETLNHFSIKSYFNPDLIGVWVTHDGTEKKIAAFGIRIRRWITYHGVSVNVYTDLSHYSGIVPCGIKDYGITSLEQLGVDISYEEFDVVLKKKFYEIFSNFN</sequence>
<dbReference type="NCBIfam" id="TIGR00214">
    <property type="entry name" value="lipB"/>
    <property type="match status" value="1"/>
</dbReference>
<evidence type="ECO:0000256" key="5">
    <source>
        <dbReference type="HAMAP-Rule" id="MF_00013"/>
    </source>
</evidence>